<keyword evidence="2" id="KW-1185">Reference proteome</keyword>
<dbReference type="RefSeq" id="WP_232134682.1">
    <property type="nucleotide sequence ID" value="NZ_JAJQKU010000001.1"/>
</dbReference>
<gene>
    <name evidence="1" type="ORF">LTT95_04580</name>
</gene>
<dbReference type="Proteomes" id="UP001430360">
    <property type="component" value="Unassembled WGS sequence"/>
</dbReference>
<evidence type="ECO:0000313" key="1">
    <source>
        <dbReference type="EMBL" id="MCD9096211.1"/>
    </source>
</evidence>
<comment type="caution">
    <text evidence="1">The sequence shown here is derived from an EMBL/GenBank/DDBJ whole genome shotgun (WGS) entry which is preliminary data.</text>
</comment>
<protein>
    <submittedName>
        <fullName evidence="1">Uncharacterized protein</fullName>
    </submittedName>
</protein>
<reference evidence="1" key="2">
    <citation type="journal article" date="2022" name="Syst. Appl. Microbiol.">
        <title>Physiological and genomic characterisation of Luteimonas fraxinea sp. nov., a bacterial species associated with trees tolerant to ash dieback.</title>
        <authorList>
            <person name="Ulrich K."/>
            <person name="Becker R."/>
            <person name="Behrendt U."/>
            <person name="Kube M."/>
            <person name="Schneck V."/>
            <person name="Ulrich A."/>
        </authorList>
    </citation>
    <scope>NUCLEOTIDE SEQUENCE</scope>
    <source>
        <strain evidence="1">A1P009</strain>
    </source>
</reference>
<accession>A0ABS8UBV3</accession>
<organism evidence="1 2">
    <name type="scientific">Luteimonas fraxinea</name>
    <dbReference type="NCBI Taxonomy" id="2901869"/>
    <lineage>
        <taxon>Bacteria</taxon>
        <taxon>Pseudomonadati</taxon>
        <taxon>Pseudomonadota</taxon>
        <taxon>Gammaproteobacteria</taxon>
        <taxon>Lysobacterales</taxon>
        <taxon>Lysobacteraceae</taxon>
        <taxon>Luteimonas</taxon>
    </lineage>
</organism>
<proteinExistence type="predicted"/>
<reference evidence="1" key="1">
    <citation type="submission" date="2021-12" db="EMBL/GenBank/DDBJ databases">
        <authorList>
            <person name="Ulrich A."/>
        </authorList>
    </citation>
    <scope>NUCLEOTIDE SEQUENCE</scope>
    <source>
        <strain evidence="1">A1P009</strain>
    </source>
</reference>
<evidence type="ECO:0000313" key="2">
    <source>
        <dbReference type="Proteomes" id="UP001430360"/>
    </source>
</evidence>
<name>A0ABS8UBV3_9GAMM</name>
<dbReference type="EMBL" id="JAJQKU010000001">
    <property type="protein sequence ID" value="MCD9096211.1"/>
    <property type="molecule type" value="Genomic_DNA"/>
</dbReference>
<sequence>MPNPLFRMISEELGIFDKLYAPRMEVHFDPNPDGSTSTRGRVVFWTQWWHFRDGVVHSKSDGPRIERDFDTLQSRQWGSVTSEDGTMDTGDLISGITQAFVEIATEALTPMTEIPDTQPS</sequence>